<dbReference type="EMBL" id="BEZZ01072167">
    <property type="protein sequence ID" value="GCC42379.1"/>
    <property type="molecule type" value="Genomic_DNA"/>
</dbReference>
<keyword evidence="3" id="KW-1185">Reference proteome</keyword>
<reference evidence="2 3" key="1">
    <citation type="journal article" date="2018" name="Nat. Ecol. Evol.">
        <title>Shark genomes provide insights into elasmobranch evolution and the origin of vertebrates.</title>
        <authorList>
            <person name="Hara Y"/>
            <person name="Yamaguchi K"/>
            <person name="Onimaru K"/>
            <person name="Kadota M"/>
            <person name="Koyanagi M"/>
            <person name="Keeley SD"/>
            <person name="Tatsumi K"/>
            <person name="Tanaka K"/>
            <person name="Motone F"/>
            <person name="Kageyama Y"/>
            <person name="Nozu R"/>
            <person name="Adachi N"/>
            <person name="Nishimura O"/>
            <person name="Nakagawa R"/>
            <person name="Tanegashima C"/>
            <person name="Kiyatake I"/>
            <person name="Matsumoto R"/>
            <person name="Murakumo K"/>
            <person name="Nishida K"/>
            <person name="Terakita A"/>
            <person name="Kuratani S"/>
            <person name="Sato K"/>
            <person name="Hyodo S Kuraku.S."/>
        </authorList>
    </citation>
    <scope>NUCLEOTIDE SEQUENCE [LARGE SCALE GENOMIC DNA]</scope>
</reference>
<evidence type="ECO:0000256" key="1">
    <source>
        <dbReference type="SAM" id="Coils"/>
    </source>
</evidence>
<accession>A0A401TIA6</accession>
<evidence type="ECO:0000313" key="2">
    <source>
        <dbReference type="EMBL" id="GCC42379.1"/>
    </source>
</evidence>
<sequence>SPSPRYAVEQEQATCLQAHILSQFAEMHRLLTEKEQRLLRELRREEERLLDTMGRNLREIQENLNSIQKEIAEMQQQLEQQDEVTFLKVEAARKTRSQEECSKLLLVSDKLCLGQFNSPLQYTVWREILDSIHPGKSLFLPICKSQSEGFKQLRDE</sequence>
<feature type="non-terminal residue" evidence="2">
    <location>
        <position position="1"/>
    </location>
</feature>
<dbReference type="OrthoDB" id="10524053at2759"/>
<evidence type="ECO:0000313" key="3">
    <source>
        <dbReference type="Proteomes" id="UP000287033"/>
    </source>
</evidence>
<proteinExistence type="predicted"/>
<comment type="caution">
    <text evidence="2">The sequence shown here is derived from an EMBL/GenBank/DDBJ whole genome shotgun (WGS) entry which is preliminary data.</text>
</comment>
<protein>
    <submittedName>
        <fullName evidence="2">Uncharacterized protein</fullName>
    </submittedName>
</protein>
<gene>
    <name evidence="2" type="ORF">chiPu_0026092</name>
</gene>
<keyword evidence="1" id="KW-0175">Coiled coil</keyword>
<organism evidence="2 3">
    <name type="scientific">Chiloscyllium punctatum</name>
    <name type="common">Brownbanded bambooshark</name>
    <name type="synonym">Hemiscyllium punctatum</name>
    <dbReference type="NCBI Taxonomy" id="137246"/>
    <lineage>
        <taxon>Eukaryota</taxon>
        <taxon>Metazoa</taxon>
        <taxon>Chordata</taxon>
        <taxon>Craniata</taxon>
        <taxon>Vertebrata</taxon>
        <taxon>Chondrichthyes</taxon>
        <taxon>Elasmobranchii</taxon>
        <taxon>Galeomorphii</taxon>
        <taxon>Galeoidea</taxon>
        <taxon>Orectolobiformes</taxon>
        <taxon>Hemiscylliidae</taxon>
        <taxon>Chiloscyllium</taxon>
    </lineage>
</organism>
<dbReference type="AlphaFoldDB" id="A0A401TIA6"/>
<dbReference type="Proteomes" id="UP000287033">
    <property type="component" value="Unassembled WGS sequence"/>
</dbReference>
<feature type="coiled-coil region" evidence="1">
    <location>
        <begin position="28"/>
        <end position="84"/>
    </location>
</feature>
<dbReference type="OMA" id="TRSQEEC"/>
<name>A0A401TIA6_CHIPU</name>
<dbReference type="STRING" id="137246.A0A401TIA6"/>